<feature type="domain" description="HTH crp-type" evidence="5">
    <location>
        <begin position="148"/>
        <end position="219"/>
    </location>
</feature>
<dbReference type="PANTHER" id="PTHR24567:SF74">
    <property type="entry name" value="HTH-TYPE TRANSCRIPTIONAL REGULATOR ARCR"/>
    <property type="match status" value="1"/>
</dbReference>
<dbReference type="InterPro" id="IPR012318">
    <property type="entry name" value="HTH_CRP"/>
</dbReference>
<dbReference type="GO" id="GO:0003677">
    <property type="term" value="F:DNA binding"/>
    <property type="evidence" value="ECO:0007669"/>
    <property type="project" value="UniProtKB-KW"/>
</dbReference>
<keyword evidence="3" id="KW-0804">Transcription</keyword>
<dbReference type="PANTHER" id="PTHR24567">
    <property type="entry name" value="CRP FAMILY TRANSCRIPTIONAL REGULATORY PROTEIN"/>
    <property type="match status" value="1"/>
</dbReference>
<dbReference type="OrthoDB" id="9127033at2"/>
<dbReference type="GO" id="GO:0005829">
    <property type="term" value="C:cytosol"/>
    <property type="evidence" value="ECO:0007669"/>
    <property type="project" value="TreeGrafter"/>
</dbReference>
<accession>A0A2S9J853</accession>
<dbReference type="SMART" id="SM00100">
    <property type="entry name" value="cNMP"/>
    <property type="match status" value="1"/>
</dbReference>
<keyword evidence="1" id="KW-0805">Transcription regulation</keyword>
<name>A0A2S9J853_9SPHI</name>
<dbReference type="GO" id="GO:0003700">
    <property type="term" value="F:DNA-binding transcription factor activity"/>
    <property type="evidence" value="ECO:0007669"/>
    <property type="project" value="TreeGrafter"/>
</dbReference>
<comment type="caution">
    <text evidence="6">The sequence shown here is derived from an EMBL/GenBank/DDBJ whole genome shotgun (WGS) entry which is preliminary data.</text>
</comment>
<dbReference type="Pfam" id="PF00027">
    <property type="entry name" value="cNMP_binding"/>
    <property type="match status" value="1"/>
</dbReference>
<evidence type="ECO:0000313" key="6">
    <source>
        <dbReference type="EMBL" id="PRD48973.1"/>
    </source>
</evidence>
<keyword evidence="7" id="KW-1185">Reference proteome</keyword>
<feature type="domain" description="Cyclic nucleotide-binding" evidence="4">
    <location>
        <begin position="35"/>
        <end position="86"/>
    </location>
</feature>
<dbReference type="Pfam" id="PF13545">
    <property type="entry name" value="HTH_Crp_2"/>
    <property type="match status" value="1"/>
</dbReference>
<evidence type="ECO:0000256" key="1">
    <source>
        <dbReference type="ARBA" id="ARBA00023015"/>
    </source>
</evidence>
<dbReference type="Gene3D" id="2.60.120.10">
    <property type="entry name" value="Jelly Rolls"/>
    <property type="match status" value="1"/>
</dbReference>
<dbReference type="InterPro" id="IPR000595">
    <property type="entry name" value="cNMP-bd_dom"/>
</dbReference>
<keyword evidence="2" id="KW-0238">DNA-binding</keyword>
<gene>
    <name evidence="6" type="ORF">C5745_03275</name>
</gene>
<protein>
    <submittedName>
        <fullName evidence="6">Transcriptional regulator</fullName>
    </submittedName>
</protein>
<evidence type="ECO:0000259" key="5">
    <source>
        <dbReference type="PROSITE" id="PS51063"/>
    </source>
</evidence>
<dbReference type="InterPro" id="IPR018490">
    <property type="entry name" value="cNMP-bd_dom_sf"/>
</dbReference>
<evidence type="ECO:0000313" key="7">
    <source>
        <dbReference type="Proteomes" id="UP000239711"/>
    </source>
</evidence>
<dbReference type="EMBL" id="PVBQ01000002">
    <property type="protein sequence ID" value="PRD48973.1"/>
    <property type="molecule type" value="Genomic_DNA"/>
</dbReference>
<dbReference type="PROSITE" id="PS50042">
    <property type="entry name" value="CNMP_BINDING_3"/>
    <property type="match status" value="1"/>
</dbReference>
<dbReference type="InterPro" id="IPR036390">
    <property type="entry name" value="WH_DNA-bd_sf"/>
</dbReference>
<dbReference type="AlphaFoldDB" id="A0A2S9J853"/>
<dbReference type="SUPFAM" id="SSF51206">
    <property type="entry name" value="cAMP-binding domain-like"/>
    <property type="match status" value="1"/>
</dbReference>
<evidence type="ECO:0000256" key="2">
    <source>
        <dbReference type="ARBA" id="ARBA00023125"/>
    </source>
</evidence>
<dbReference type="InterPro" id="IPR036388">
    <property type="entry name" value="WH-like_DNA-bd_sf"/>
</dbReference>
<dbReference type="Proteomes" id="UP000239711">
    <property type="component" value="Unassembled WGS sequence"/>
</dbReference>
<dbReference type="InterPro" id="IPR014710">
    <property type="entry name" value="RmlC-like_jellyroll"/>
</dbReference>
<evidence type="ECO:0000259" key="4">
    <source>
        <dbReference type="PROSITE" id="PS50042"/>
    </source>
</evidence>
<reference evidence="6 7" key="1">
    <citation type="submission" date="2018-02" db="EMBL/GenBank/DDBJ databases">
        <title>The draft genome of Sphingobacterium sp. 5JN-11.</title>
        <authorList>
            <person name="Liu L."/>
            <person name="Li L."/>
            <person name="Liang L."/>
            <person name="Zhang X."/>
            <person name="Wang T."/>
        </authorList>
    </citation>
    <scope>NUCLEOTIDE SEQUENCE [LARGE SCALE GENOMIC DNA]</scope>
    <source>
        <strain evidence="6 7">5JN-11</strain>
    </source>
</reference>
<dbReference type="PROSITE" id="PS51063">
    <property type="entry name" value="HTH_CRP_2"/>
    <property type="match status" value="1"/>
</dbReference>
<dbReference type="SUPFAM" id="SSF46785">
    <property type="entry name" value="Winged helix' DNA-binding domain"/>
    <property type="match status" value="1"/>
</dbReference>
<evidence type="ECO:0000256" key="3">
    <source>
        <dbReference type="ARBA" id="ARBA00023163"/>
    </source>
</evidence>
<organism evidence="6 7">
    <name type="scientific">Sphingobacterium haloxyli</name>
    <dbReference type="NCBI Taxonomy" id="2100533"/>
    <lineage>
        <taxon>Bacteria</taxon>
        <taxon>Pseudomonadati</taxon>
        <taxon>Bacteroidota</taxon>
        <taxon>Sphingobacteriia</taxon>
        <taxon>Sphingobacteriales</taxon>
        <taxon>Sphingobacteriaceae</taxon>
        <taxon>Sphingobacterium</taxon>
    </lineage>
</organism>
<proteinExistence type="predicted"/>
<dbReference type="Gene3D" id="1.10.10.10">
    <property type="entry name" value="Winged helix-like DNA-binding domain superfamily/Winged helix DNA-binding domain"/>
    <property type="match status" value="1"/>
</dbReference>
<dbReference type="InterPro" id="IPR050397">
    <property type="entry name" value="Env_Response_Regulators"/>
</dbReference>
<sequence length="227" mass="25532">MTKKVKTCDHTCFMCKHVGVEWRENINIKRTVICLKKGQQFIAEGGSVDGVYFVQQGLVKVYQCRGGKDSIVRFAKKGDIVGHRGVAVGKSLFPISAMCVEDSVLCFMPIDFFKVLLKTNIGLTYELLMFYAEELQVSEQKVVNQTRLSVKGRLAWSIVQLENKLGIDEDGYIAMVLSKTDLAAYVGCTYESAYRMLAELIGEGVLCLANKRVKIKDKVRLLYYSEV</sequence>
<dbReference type="CDD" id="cd00038">
    <property type="entry name" value="CAP_ED"/>
    <property type="match status" value="1"/>
</dbReference>